<keyword evidence="4 7" id="KW-1133">Transmembrane helix</keyword>
<feature type="compositionally biased region" description="Gly residues" evidence="6">
    <location>
        <begin position="17"/>
        <end position="26"/>
    </location>
</feature>
<feature type="compositionally biased region" description="Pro residues" evidence="6">
    <location>
        <begin position="27"/>
        <end position="59"/>
    </location>
</feature>
<dbReference type="InterPro" id="IPR010432">
    <property type="entry name" value="RDD"/>
</dbReference>
<dbReference type="PANTHER" id="PTHR36115:SF4">
    <property type="entry name" value="MEMBRANE PROTEIN"/>
    <property type="match status" value="1"/>
</dbReference>
<evidence type="ECO:0000256" key="6">
    <source>
        <dbReference type="SAM" id="MobiDB-lite"/>
    </source>
</evidence>
<evidence type="ECO:0000259" key="8">
    <source>
        <dbReference type="Pfam" id="PF06271"/>
    </source>
</evidence>
<dbReference type="RefSeq" id="WP_407286698.1">
    <property type="nucleotide sequence ID" value="NZ_CP147982.1"/>
</dbReference>
<keyword evidence="5 7" id="KW-0472">Membrane</keyword>
<evidence type="ECO:0000256" key="3">
    <source>
        <dbReference type="ARBA" id="ARBA00022692"/>
    </source>
</evidence>
<feature type="compositionally biased region" description="Low complexity" evidence="6">
    <location>
        <begin position="1"/>
        <end position="16"/>
    </location>
</feature>
<keyword evidence="3 7" id="KW-0812">Transmembrane</keyword>
<evidence type="ECO:0000256" key="2">
    <source>
        <dbReference type="ARBA" id="ARBA00022475"/>
    </source>
</evidence>
<evidence type="ECO:0000256" key="7">
    <source>
        <dbReference type="SAM" id="Phobius"/>
    </source>
</evidence>
<name>A0ABZ2QT15_9ACTN</name>
<dbReference type="Pfam" id="PF06271">
    <property type="entry name" value="RDD"/>
    <property type="match status" value="1"/>
</dbReference>
<feature type="transmembrane region" description="Helical" evidence="7">
    <location>
        <begin position="99"/>
        <end position="123"/>
    </location>
</feature>
<protein>
    <submittedName>
        <fullName evidence="9">RDD family protein</fullName>
    </submittedName>
</protein>
<organism evidence="9 10">
    <name type="scientific">Streptomyces sirii</name>
    <dbReference type="NCBI Taxonomy" id="3127701"/>
    <lineage>
        <taxon>Bacteria</taxon>
        <taxon>Bacillati</taxon>
        <taxon>Actinomycetota</taxon>
        <taxon>Actinomycetes</taxon>
        <taxon>Kitasatosporales</taxon>
        <taxon>Streptomycetaceae</taxon>
        <taxon>Streptomyces</taxon>
    </lineage>
</organism>
<comment type="subcellular location">
    <subcellularLocation>
        <location evidence="1">Cell membrane</location>
        <topology evidence="1">Multi-pass membrane protein</topology>
    </subcellularLocation>
</comment>
<sequence>MSTEQPGNGSPGNSSPQGGGTGGGEGAPPPGGPPPEGPPPGGPPPGGPPPPPPPPPPGGTPYGAGPYAGDPYGGQYGAADPLAGMPPLANRGRRLVARIIDAILIVVPVSLIMSVVVGGVNYYSTNNVEAGKQSTVSGVTMLAYLVYEGLMLSSRGQTVGKMVMKVRVAMLANGSIPTPQAAWIRAAVYTLPEIVPCCGFVFWLVNVLWCTWDKPYQQCLHDKAAKTVVVSTQTDTA</sequence>
<proteinExistence type="predicted"/>
<evidence type="ECO:0000313" key="10">
    <source>
        <dbReference type="Proteomes" id="UP001626628"/>
    </source>
</evidence>
<evidence type="ECO:0000256" key="1">
    <source>
        <dbReference type="ARBA" id="ARBA00004651"/>
    </source>
</evidence>
<keyword evidence="10" id="KW-1185">Reference proteome</keyword>
<dbReference type="Proteomes" id="UP001626628">
    <property type="component" value="Chromosome"/>
</dbReference>
<accession>A0ABZ2QT15</accession>
<dbReference type="InterPro" id="IPR051791">
    <property type="entry name" value="Pra-immunoreactive"/>
</dbReference>
<evidence type="ECO:0000313" key="9">
    <source>
        <dbReference type="EMBL" id="WXK77419.1"/>
    </source>
</evidence>
<dbReference type="PANTHER" id="PTHR36115">
    <property type="entry name" value="PROLINE-RICH ANTIGEN HOMOLOG-RELATED"/>
    <property type="match status" value="1"/>
</dbReference>
<feature type="domain" description="RDD" evidence="8">
    <location>
        <begin position="89"/>
        <end position="226"/>
    </location>
</feature>
<keyword evidence="2" id="KW-1003">Cell membrane</keyword>
<evidence type="ECO:0000256" key="5">
    <source>
        <dbReference type="ARBA" id="ARBA00023136"/>
    </source>
</evidence>
<evidence type="ECO:0000256" key="4">
    <source>
        <dbReference type="ARBA" id="ARBA00022989"/>
    </source>
</evidence>
<feature type="region of interest" description="Disordered" evidence="6">
    <location>
        <begin position="1"/>
        <end position="71"/>
    </location>
</feature>
<reference evidence="9 10" key="1">
    <citation type="submission" date="2024-03" db="EMBL/GenBank/DDBJ databases">
        <title>The complete genome of Streptomyces sirii sp.nov.</title>
        <authorList>
            <person name="Zakalyukina Y.V."/>
            <person name="Belik A.R."/>
            <person name="Biryukov M.V."/>
            <person name="Baturina O.A."/>
            <person name="Kabilov M.R."/>
        </authorList>
    </citation>
    <scope>NUCLEOTIDE SEQUENCE [LARGE SCALE GENOMIC DNA]</scope>
    <source>
        <strain evidence="9 10">BP-8</strain>
    </source>
</reference>
<gene>
    <name evidence="9" type="ORF">WAB15_16225</name>
</gene>
<dbReference type="EMBL" id="CP147982">
    <property type="protein sequence ID" value="WXK77419.1"/>
    <property type="molecule type" value="Genomic_DNA"/>
</dbReference>